<dbReference type="VEuPathDB" id="FungiDB:AB675_9380"/>
<sequence>MSSSLQYVPFESVWKMRIDHPYSLFVRDGSHFWSCGQCPLNEAGDVLHPNDLFAQARALTGIIDQLLGKIGANRSAVAQLVVYYIKTADGDGHRLTHLLSGFFDTHVLVVPVSIPHFYYDGMMIEVDVKGAVGEKASRLTTDESTRSSLQIVDIGDLSYGVLLVPSEAELDSAVQRLLARSDMADRIISEQWFVASDAAAKELRSIRGDRLPTSCEVVGIQRDGFAVIGQFTFARDPVSVTSSSHREHGVEDVAVSLSRSGDFFEVMAACTSGQHGLVEETRRIMRAIDWTLRDHNLSFKDVRKSTTHYIAGSSAEDLHDNMSVRNAYYTKPGPGSTGLPVLSFPLAASRVSVRIFGKLSAR</sequence>
<organism evidence="1 2">
    <name type="scientific">Cyphellophora attinorum</name>
    <dbReference type="NCBI Taxonomy" id="1664694"/>
    <lineage>
        <taxon>Eukaryota</taxon>
        <taxon>Fungi</taxon>
        <taxon>Dikarya</taxon>
        <taxon>Ascomycota</taxon>
        <taxon>Pezizomycotina</taxon>
        <taxon>Eurotiomycetes</taxon>
        <taxon>Chaetothyriomycetidae</taxon>
        <taxon>Chaetothyriales</taxon>
        <taxon>Cyphellophoraceae</taxon>
        <taxon>Cyphellophora</taxon>
    </lineage>
</organism>
<protein>
    <submittedName>
        <fullName evidence="1">Uncharacterized protein</fullName>
    </submittedName>
</protein>
<gene>
    <name evidence="1" type="ORF">AB675_9380</name>
</gene>
<dbReference type="GeneID" id="28741788"/>
<dbReference type="Gene3D" id="3.30.1330.40">
    <property type="entry name" value="RutC-like"/>
    <property type="match status" value="1"/>
</dbReference>
<reference evidence="1 2" key="1">
    <citation type="submission" date="2015-06" db="EMBL/GenBank/DDBJ databases">
        <title>Draft genome of the ant-associated black yeast Phialophora attae CBS 131958.</title>
        <authorList>
            <person name="Moreno L.F."/>
            <person name="Stielow B.J."/>
            <person name="de Hoog S."/>
            <person name="Vicente V.A."/>
            <person name="Weiss V.A."/>
            <person name="de Vries M."/>
            <person name="Cruz L.M."/>
            <person name="Souza E.M."/>
        </authorList>
    </citation>
    <scope>NUCLEOTIDE SEQUENCE [LARGE SCALE GENOMIC DNA]</scope>
    <source>
        <strain evidence="1 2">CBS 131958</strain>
    </source>
</reference>
<dbReference type="InterPro" id="IPR035959">
    <property type="entry name" value="RutC-like_sf"/>
</dbReference>
<evidence type="ECO:0000313" key="2">
    <source>
        <dbReference type="Proteomes" id="UP000038010"/>
    </source>
</evidence>
<dbReference type="SUPFAM" id="SSF55298">
    <property type="entry name" value="YjgF-like"/>
    <property type="match status" value="1"/>
</dbReference>
<accession>A0A0N1HSI9</accession>
<dbReference type="EMBL" id="LFJN01000009">
    <property type="protein sequence ID" value="KPI41600.1"/>
    <property type="molecule type" value="Genomic_DNA"/>
</dbReference>
<proteinExistence type="predicted"/>
<dbReference type="RefSeq" id="XP_018001563.1">
    <property type="nucleotide sequence ID" value="XM_018149908.1"/>
</dbReference>
<name>A0A0N1HSI9_9EURO</name>
<evidence type="ECO:0000313" key="1">
    <source>
        <dbReference type="EMBL" id="KPI41600.1"/>
    </source>
</evidence>
<dbReference type="AlphaFoldDB" id="A0A0N1HSI9"/>
<dbReference type="Proteomes" id="UP000038010">
    <property type="component" value="Unassembled WGS sequence"/>
</dbReference>
<comment type="caution">
    <text evidence="1">The sequence shown here is derived from an EMBL/GenBank/DDBJ whole genome shotgun (WGS) entry which is preliminary data.</text>
</comment>
<keyword evidence="2" id="KW-1185">Reference proteome</keyword>